<gene>
    <name evidence="2" type="ORF">PLANPX_3510</name>
</gene>
<organism evidence="2 3">
    <name type="scientific">Lacipirellula parvula</name>
    <dbReference type="NCBI Taxonomy" id="2650471"/>
    <lineage>
        <taxon>Bacteria</taxon>
        <taxon>Pseudomonadati</taxon>
        <taxon>Planctomycetota</taxon>
        <taxon>Planctomycetia</taxon>
        <taxon>Pirellulales</taxon>
        <taxon>Lacipirellulaceae</taxon>
        <taxon>Lacipirellula</taxon>
    </lineage>
</organism>
<feature type="compositionally biased region" description="Basic and acidic residues" evidence="1">
    <location>
        <begin position="95"/>
        <end position="111"/>
    </location>
</feature>
<reference evidence="3" key="1">
    <citation type="submission" date="2019-10" db="EMBL/GenBank/DDBJ databases">
        <title>Lacipirellula parvula gen. nov., sp. nov., representing a lineage of planctomycetes widespread in freshwater anoxic habitats, and description of the family Lacipirellulaceae.</title>
        <authorList>
            <person name="Dedysh S.N."/>
            <person name="Kulichevskaya I.S."/>
            <person name="Beletsky A.V."/>
            <person name="Rakitin A.L."/>
            <person name="Mardanov A.V."/>
            <person name="Ivanova A.A."/>
            <person name="Saltykova V.X."/>
            <person name="Rijpstra W.I.C."/>
            <person name="Sinninghe Damste J.S."/>
            <person name="Ravin N.V."/>
        </authorList>
    </citation>
    <scope>NUCLEOTIDE SEQUENCE [LARGE SCALE GENOMIC DNA]</scope>
    <source>
        <strain evidence="3">PX69</strain>
    </source>
</reference>
<sequence>MPTMMIIAVFSVVSIVMLRMMVRMMLGMMIGVMFARVVLAAVMFAVVFFMVLGVMLAPMVSAGMASAVPASASVHRRGKYCRPHKRGGQDISRNASEHDFPLRRRCGKSKE</sequence>
<dbReference type="EMBL" id="AP021861">
    <property type="protein sequence ID" value="BBO33898.1"/>
    <property type="molecule type" value="Genomic_DNA"/>
</dbReference>
<evidence type="ECO:0000313" key="3">
    <source>
        <dbReference type="Proteomes" id="UP000326837"/>
    </source>
</evidence>
<dbReference type="Proteomes" id="UP000326837">
    <property type="component" value="Chromosome"/>
</dbReference>
<name>A0A5K7XBL5_9BACT</name>
<dbReference type="AlphaFoldDB" id="A0A5K7XBL5"/>
<feature type="region of interest" description="Disordered" evidence="1">
    <location>
        <begin position="71"/>
        <end position="111"/>
    </location>
</feature>
<evidence type="ECO:0000313" key="2">
    <source>
        <dbReference type="EMBL" id="BBO33898.1"/>
    </source>
</evidence>
<accession>A0A5K7XBL5</accession>
<evidence type="ECO:0000256" key="1">
    <source>
        <dbReference type="SAM" id="MobiDB-lite"/>
    </source>
</evidence>
<proteinExistence type="predicted"/>
<dbReference type="KEGG" id="lpav:PLANPX_3510"/>
<feature type="compositionally biased region" description="Basic residues" evidence="1">
    <location>
        <begin position="74"/>
        <end position="86"/>
    </location>
</feature>
<keyword evidence="3" id="KW-1185">Reference proteome</keyword>
<protein>
    <submittedName>
        <fullName evidence="2">Uncharacterized protein</fullName>
    </submittedName>
</protein>